<evidence type="ECO:0000313" key="7">
    <source>
        <dbReference type="EMBL" id="RDW81730.1"/>
    </source>
</evidence>
<sequence>MVGVPGRSKACVTCLKRKKRCDLEKPFCGTCRKARVECGGYHRPRIFINNTIENQSQLVLRKIKGTSARTDREDSHASSFTSKGSDVALLPGLARSAYQARYMDLFWRIYLPNGEALSVEVTQIALGKWIDAILDLNGSEPALRKALLAMSLATVGKQENNRYLKEEGRRLYTSSLQGMAVALKDPRRATSDAILTAVRLSSFFESCFGQNDGEVTQVRSWQAHNAGDIALISARSPYSFISGHAHDLFADGRSNLVSCLQRPSTSADINNAGNALPSPKEEMLLGRPRLEDNTLAPARQKPQRLPHGHPARPDWPVRRTRQYESSPRV</sequence>
<evidence type="ECO:0000256" key="5">
    <source>
        <dbReference type="SAM" id="MobiDB-lite"/>
    </source>
</evidence>
<dbReference type="GO" id="GO:0003677">
    <property type="term" value="F:DNA binding"/>
    <property type="evidence" value="ECO:0007669"/>
    <property type="project" value="UniProtKB-KW"/>
</dbReference>
<dbReference type="PROSITE" id="PS50048">
    <property type="entry name" value="ZN2_CY6_FUNGAL_2"/>
    <property type="match status" value="1"/>
</dbReference>
<dbReference type="AlphaFoldDB" id="A0A3D8S695"/>
<dbReference type="PANTHER" id="PTHR38111">
    <property type="entry name" value="ZN(2)-C6 FUNGAL-TYPE DOMAIN-CONTAINING PROTEIN-RELATED"/>
    <property type="match status" value="1"/>
</dbReference>
<reference evidence="7 8" key="1">
    <citation type="journal article" date="2018" name="IMA Fungus">
        <title>IMA Genome-F 9: Draft genome sequence of Annulohypoxylon stygium, Aspergillus mulundensis, Berkeleyomyces basicola (syn. Thielaviopsis basicola), Ceratocystis smalleyi, two Cercospora beticola strains, Coleophoma cylindrospora, Fusarium fracticaudum, Phialophora cf. hyalina, and Morchella septimelata.</title>
        <authorList>
            <person name="Wingfield B.D."/>
            <person name="Bills G.F."/>
            <person name="Dong Y."/>
            <person name="Huang W."/>
            <person name="Nel W.J."/>
            <person name="Swalarsk-Parry B.S."/>
            <person name="Vaghefi N."/>
            <person name="Wilken P.M."/>
            <person name="An Z."/>
            <person name="de Beer Z.W."/>
            <person name="De Vos L."/>
            <person name="Chen L."/>
            <person name="Duong T.A."/>
            <person name="Gao Y."/>
            <person name="Hammerbacher A."/>
            <person name="Kikkert J.R."/>
            <person name="Li Y."/>
            <person name="Li H."/>
            <person name="Li K."/>
            <person name="Li Q."/>
            <person name="Liu X."/>
            <person name="Ma X."/>
            <person name="Naidoo K."/>
            <person name="Pethybridge S.J."/>
            <person name="Sun J."/>
            <person name="Steenkamp E.T."/>
            <person name="van der Nest M.A."/>
            <person name="van Wyk S."/>
            <person name="Wingfield M.J."/>
            <person name="Xiong C."/>
            <person name="Yue Q."/>
            <person name="Zhang X."/>
        </authorList>
    </citation>
    <scope>NUCLEOTIDE SEQUENCE [LARGE SCALE GENOMIC DNA]</scope>
    <source>
        <strain evidence="7 8">DSM 5745</strain>
    </source>
</reference>
<evidence type="ECO:0000313" key="8">
    <source>
        <dbReference type="Proteomes" id="UP000256690"/>
    </source>
</evidence>
<dbReference type="GO" id="GO:0008270">
    <property type="term" value="F:zinc ion binding"/>
    <property type="evidence" value="ECO:0007669"/>
    <property type="project" value="InterPro"/>
</dbReference>
<dbReference type="InterPro" id="IPR036864">
    <property type="entry name" value="Zn2-C6_fun-type_DNA-bd_sf"/>
</dbReference>
<dbReference type="GeneID" id="38115657"/>
<gene>
    <name evidence="7" type="ORF">DSM5745_05287</name>
</gene>
<feature type="domain" description="Zn(2)-C6 fungal-type" evidence="6">
    <location>
        <begin position="10"/>
        <end position="38"/>
    </location>
</feature>
<comment type="caution">
    <text evidence="7">The sequence shown here is derived from an EMBL/GenBank/DDBJ whole genome shotgun (WGS) entry which is preliminary data.</text>
</comment>
<dbReference type="SMART" id="SM00066">
    <property type="entry name" value="GAL4"/>
    <property type="match status" value="1"/>
</dbReference>
<accession>A0A3D8S695</accession>
<dbReference type="Proteomes" id="UP000256690">
    <property type="component" value="Unassembled WGS sequence"/>
</dbReference>
<proteinExistence type="predicted"/>
<name>A0A3D8S695_9EURO</name>
<dbReference type="InterPro" id="IPR001138">
    <property type="entry name" value="Zn2Cys6_DnaBD"/>
</dbReference>
<dbReference type="CDD" id="cd00067">
    <property type="entry name" value="GAL4"/>
    <property type="match status" value="1"/>
</dbReference>
<dbReference type="Pfam" id="PF11951">
    <property type="entry name" value="Fungal_trans_2"/>
    <property type="match status" value="1"/>
</dbReference>
<dbReference type="SUPFAM" id="SSF57701">
    <property type="entry name" value="Zn2/Cys6 DNA-binding domain"/>
    <property type="match status" value="1"/>
</dbReference>
<evidence type="ECO:0000256" key="3">
    <source>
        <dbReference type="ARBA" id="ARBA00023163"/>
    </source>
</evidence>
<keyword evidence="4" id="KW-0539">Nucleus</keyword>
<organism evidence="7 8">
    <name type="scientific">Aspergillus mulundensis</name>
    <dbReference type="NCBI Taxonomy" id="1810919"/>
    <lineage>
        <taxon>Eukaryota</taxon>
        <taxon>Fungi</taxon>
        <taxon>Dikarya</taxon>
        <taxon>Ascomycota</taxon>
        <taxon>Pezizomycotina</taxon>
        <taxon>Eurotiomycetes</taxon>
        <taxon>Eurotiomycetidae</taxon>
        <taxon>Eurotiales</taxon>
        <taxon>Aspergillaceae</taxon>
        <taxon>Aspergillus</taxon>
        <taxon>Aspergillus subgen. Nidulantes</taxon>
    </lineage>
</organism>
<keyword evidence="8" id="KW-1185">Reference proteome</keyword>
<evidence type="ECO:0000256" key="4">
    <source>
        <dbReference type="ARBA" id="ARBA00023242"/>
    </source>
</evidence>
<dbReference type="PANTHER" id="PTHR38111:SF11">
    <property type="entry name" value="TRANSCRIPTION FACTOR DOMAIN-CONTAINING PROTEIN-RELATED"/>
    <property type="match status" value="1"/>
</dbReference>
<dbReference type="InterPro" id="IPR021858">
    <property type="entry name" value="Fun_TF"/>
</dbReference>
<dbReference type="Gene3D" id="4.10.240.10">
    <property type="entry name" value="Zn(2)-C6 fungal-type DNA-binding domain"/>
    <property type="match status" value="1"/>
</dbReference>
<dbReference type="Pfam" id="PF00172">
    <property type="entry name" value="Zn_clus"/>
    <property type="match status" value="1"/>
</dbReference>
<evidence type="ECO:0000256" key="2">
    <source>
        <dbReference type="ARBA" id="ARBA00023125"/>
    </source>
</evidence>
<feature type="region of interest" description="Disordered" evidence="5">
    <location>
        <begin position="291"/>
        <end position="329"/>
    </location>
</feature>
<keyword evidence="1" id="KW-0805">Transcription regulation</keyword>
<keyword evidence="3" id="KW-0804">Transcription</keyword>
<dbReference type="InterPro" id="IPR053178">
    <property type="entry name" value="Osmoadaptation_assoc"/>
</dbReference>
<dbReference type="GO" id="GO:0000981">
    <property type="term" value="F:DNA-binding transcription factor activity, RNA polymerase II-specific"/>
    <property type="evidence" value="ECO:0007669"/>
    <property type="project" value="InterPro"/>
</dbReference>
<dbReference type="EMBL" id="PVWQ01000005">
    <property type="protein sequence ID" value="RDW81730.1"/>
    <property type="molecule type" value="Genomic_DNA"/>
</dbReference>
<dbReference type="OrthoDB" id="3525185at2759"/>
<keyword evidence="2" id="KW-0238">DNA-binding</keyword>
<evidence type="ECO:0000256" key="1">
    <source>
        <dbReference type="ARBA" id="ARBA00023015"/>
    </source>
</evidence>
<feature type="compositionally biased region" description="Basic residues" evidence="5">
    <location>
        <begin position="301"/>
        <end position="310"/>
    </location>
</feature>
<dbReference type="STRING" id="1810919.A0A3D8S695"/>
<dbReference type="RefSeq" id="XP_026604783.1">
    <property type="nucleotide sequence ID" value="XM_026747303.1"/>
</dbReference>
<evidence type="ECO:0000259" key="6">
    <source>
        <dbReference type="PROSITE" id="PS50048"/>
    </source>
</evidence>
<protein>
    <recommendedName>
        <fullName evidence="6">Zn(2)-C6 fungal-type domain-containing protein</fullName>
    </recommendedName>
</protein>